<keyword evidence="3" id="KW-1169">Fusion of virus membrane with host cell membrane</keyword>
<organismHost>
    <name type="scientific">Odocoileus hemionus</name>
    <name type="common">Mule deer</name>
    <name type="synonym">Cervus hemionus</name>
    <dbReference type="NCBI Taxonomy" id="9872"/>
</organismHost>
<keyword evidence="2" id="KW-1168">Fusion of virus membrane with host membrane</keyword>
<feature type="transmembrane region" description="Helical" evidence="16">
    <location>
        <begin position="6"/>
        <end position="25"/>
    </location>
</feature>
<keyword evidence="6" id="KW-0946">Virion</keyword>
<name>Q08FU2_DPV83</name>
<proteinExistence type="inferred from homology"/>
<evidence type="ECO:0000256" key="9">
    <source>
        <dbReference type="ARBA" id="ARBA00022968"/>
    </source>
</evidence>
<dbReference type="GO" id="GO:0055036">
    <property type="term" value="C:virion membrane"/>
    <property type="evidence" value="ECO:0007669"/>
    <property type="project" value="UniProtKB-SubCell"/>
</dbReference>
<dbReference type="GO" id="GO:0019031">
    <property type="term" value="C:viral envelope"/>
    <property type="evidence" value="ECO:0007669"/>
    <property type="project" value="UniProtKB-KW"/>
</dbReference>
<gene>
    <name evidence="17" type="ORF">DpV83gp061</name>
</gene>
<evidence type="ECO:0000256" key="11">
    <source>
        <dbReference type="ARBA" id="ARBA00023136"/>
    </source>
</evidence>
<evidence type="ECO:0000256" key="13">
    <source>
        <dbReference type="ARBA" id="ARBA00034668"/>
    </source>
</evidence>
<keyword evidence="11 16" id="KW-0472">Membrane</keyword>
<protein>
    <recommendedName>
        <fullName evidence="15">Entry-fusion complex protein OPG086</fullName>
    </recommendedName>
</protein>
<keyword evidence="9" id="KW-0735">Signal-anchor</keyword>
<comment type="subcellular location">
    <subcellularLocation>
        <location evidence="1">Virion membrane</location>
        <topology evidence="1">Single-pass membrane protein</topology>
    </subcellularLocation>
</comment>
<reference evidence="17 18" key="1">
    <citation type="journal article" date="2005" name="J. Virol.">
        <title>Genome of deerpox virus.</title>
        <authorList>
            <person name="Afonso C.L."/>
            <person name="Delhon G."/>
            <person name="Tulman E.R."/>
            <person name="Lu Z."/>
            <person name="Zsak A."/>
            <person name="Becerra V.M."/>
            <person name="Zsak L."/>
            <person name="Kutish G.F."/>
            <person name="Rock D.L."/>
        </authorList>
    </citation>
    <scope>NUCLEOTIDE SEQUENCE [LARGE SCALE GENOMIC DNA]</scope>
    <source>
        <strain evidence="18">Mule deer/United States/W-848-83/1983</strain>
    </source>
</reference>
<keyword evidence="4" id="KW-1162">Viral penetration into host cytoplasm</keyword>
<evidence type="ECO:0000256" key="5">
    <source>
        <dbReference type="ARBA" id="ARBA00022692"/>
    </source>
</evidence>
<evidence type="ECO:0000256" key="3">
    <source>
        <dbReference type="ARBA" id="ARBA00022521"/>
    </source>
</evidence>
<comment type="similarity">
    <text evidence="14">Belongs to the orthopoxvirus OPG086 family.</text>
</comment>
<evidence type="ECO:0000313" key="17">
    <source>
        <dbReference type="EMBL" id="ABI99215.1"/>
    </source>
</evidence>
<comment type="function">
    <text evidence="13">Component of the entry fusion complex (EFC), which consists of 11 proteins. During cell infection, this complex mediates entry of the virion core into the host cytoplasm by a two-step mechanism consisting of lipid mixing of the viral and cellular membranes and subsequent pore formation.</text>
</comment>
<keyword evidence="10 16" id="KW-1133">Transmembrane helix</keyword>
<dbReference type="GO" id="GO:0046718">
    <property type="term" value="P:symbiont entry into host cell"/>
    <property type="evidence" value="ECO:0007669"/>
    <property type="project" value="UniProtKB-KW"/>
</dbReference>
<organism evidence="17 18">
    <name type="scientific">Deerpox virus (strain Mule deer/United States/W-848-83/1983)</name>
    <name type="common">DPV</name>
    <dbReference type="NCBI Taxonomy" id="305674"/>
    <lineage>
        <taxon>Viruses</taxon>
        <taxon>Varidnaviria</taxon>
        <taxon>Bamfordvirae</taxon>
        <taxon>Nucleocytoviricota</taxon>
        <taxon>Pokkesviricetes</taxon>
        <taxon>Chitovirales</taxon>
        <taxon>Poxviridae</taxon>
        <taxon>Chordopoxvirinae</taxon>
        <taxon>Cervidpoxvirus</taxon>
        <taxon>Cervidpoxvirus muledeerpox</taxon>
        <taxon>Mule deerpox virus</taxon>
    </lineage>
</organism>
<dbReference type="OrthoDB" id="18505at10239"/>
<evidence type="ECO:0000256" key="1">
    <source>
        <dbReference type="ARBA" id="ARBA00004381"/>
    </source>
</evidence>
<dbReference type="Pfam" id="PF06129">
    <property type="entry name" value="Chordopox_G3"/>
    <property type="match status" value="1"/>
</dbReference>
<dbReference type="Proteomes" id="UP000000866">
    <property type="component" value="Segment"/>
</dbReference>
<dbReference type="EMBL" id="AY689436">
    <property type="protein sequence ID" value="ABI99215.1"/>
    <property type="molecule type" value="Genomic_DNA"/>
</dbReference>
<evidence type="ECO:0000256" key="4">
    <source>
        <dbReference type="ARBA" id="ARBA00022595"/>
    </source>
</evidence>
<dbReference type="RefSeq" id="YP_227435.1">
    <property type="nucleotide sequence ID" value="NC_006966.1"/>
</dbReference>
<evidence type="ECO:0000256" key="7">
    <source>
        <dbReference type="ARBA" id="ARBA00022879"/>
    </source>
</evidence>
<accession>Q08FU2</accession>
<keyword evidence="8" id="KW-0426">Late protein</keyword>
<evidence type="ECO:0000256" key="12">
    <source>
        <dbReference type="ARBA" id="ARBA00023296"/>
    </source>
</evidence>
<evidence type="ECO:0000256" key="8">
    <source>
        <dbReference type="ARBA" id="ARBA00022921"/>
    </source>
</evidence>
<keyword evidence="5 16" id="KW-0812">Transmembrane</keyword>
<evidence type="ECO:0000256" key="6">
    <source>
        <dbReference type="ARBA" id="ARBA00022844"/>
    </source>
</evidence>
<dbReference type="GO" id="GO:0019064">
    <property type="term" value="P:fusion of virus membrane with host plasma membrane"/>
    <property type="evidence" value="ECO:0007669"/>
    <property type="project" value="UniProtKB-KW"/>
</dbReference>
<dbReference type="GeneID" id="3346342"/>
<dbReference type="InterPro" id="IPR010367">
    <property type="entry name" value="Poxvirus_G3"/>
</dbReference>
<sequence>MASPLIYIFFFIIFLLVTYYFMYYPTNKLQLSVTRLNLENKLLKKRDDVFPASLNTLIFLNNEKFIPSTVNTYYNSSSGTVTVVSDNKKRVFRLDFDEDVRTLLPILLLSK</sequence>
<evidence type="ECO:0000256" key="14">
    <source>
        <dbReference type="ARBA" id="ARBA00034771"/>
    </source>
</evidence>
<evidence type="ECO:0000313" key="18">
    <source>
        <dbReference type="Proteomes" id="UP000000866"/>
    </source>
</evidence>
<keyword evidence="12" id="KW-1160">Virus entry into host cell</keyword>
<keyword evidence="7" id="KW-0261">Viral envelope protein</keyword>
<evidence type="ECO:0000256" key="16">
    <source>
        <dbReference type="SAM" id="Phobius"/>
    </source>
</evidence>
<evidence type="ECO:0000256" key="2">
    <source>
        <dbReference type="ARBA" id="ARBA00022506"/>
    </source>
</evidence>
<keyword evidence="18" id="KW-1185">Reference proteome</keyword>
<evidence type="ECO:0000256" key="15">
    <source>
        <dbReference type="ARBA" id="ARBA00034891"/>
    </source>
</evidence>
<evidence type="ECO:0000256" key="10">
    <source>
        <dbReference type="ARBA" id="ARBA00022989"/>
    </source>
</evidence>